<evidence type="ECO:0008006" key="4">
    <source>
        <dbReference type="Google" id="ProtNLM"/>
    </source>
</evidence>
<dbReference type="Proteomes" id="UP001500683">
    <property type="component" value="Unassembled WGS sequence"/>
</dbReference>
<feature type="region of interest" description="Disordered" evidence="1">
    <location>
        <begin position="379"/>
        <end position="411"/>
    </location>
</feature>
<dbReference type="EMBL" id="BAAAZG010000059">
    <property type="protein sequence ID" value="GAA4099430.1"/>
    <property type="molecule type" value="Genomic_DNA"/>
</dbReference>
<sequence length="411" mass="44821">MQRPDSGAGALEYIAVTLLIAGIVTAVSMSGVGATVAHACTSAVCRVLGDSCPLAQRDRGETPPGTLAHQTVRPTKPPLPKPVCRPNPDVPWFDRLNAHNDYQNRRPLTDSLNAGATSVEADVWWEDGELKLKHDKGTAKVGTLRDKYIDPLIERARQQGAVYPGRREPFQIFIEVKSKPKALAYKQILKEIKDLPPDVQVVLPLSAADPYEADRQAVIGAPSNVTFLTDFDECRIPANLDPRNPAYDHEYAQRVSILNGDFKKCVSSDAALSEDEKEEFTRLVQKAHDAGLKVRMWHGPDGQYRSDWFASGKGFGGDNPLMGDNEANGAFTKCLPGMHDCRRFRQIDWMDLELAAGVDYLPTNHLGAGAAHLKYCGLPPRTSYPTPPPPTKKPAPPTTLPSPSAGPAPAH</sequence>
<evidence type="ECO:0000313" key="2">
    <source>
        <dbReference type="EMBL" id="GAA4099430.1"/>
    </source>
</evidence>
<feature type="region of interest" description="Disordered" evidence="1">
    <location>
        <begin position="56"/>
        <end position="80"/>
    </location>
</feature>
<evidence type="ECO:0000256" key="1">
    <source>
        <dbReference type="SAM" id="MobiDB-lite"/>
    </source>
</evidence>
<gene>
    <name evidence="2" type="ORF">GCM10022214_75460</name>
</gene>
<protein>
    <recommendedName>
        <fullName evidence="4">GP-PDE domain-containing protein</fullName>
    </recommendedName>
</protein>
<name>A0ABP7WXQ8_9ACTN</name>
<evidence type="ECO:0000313" key="3">
    <source>
        <dbReference type="Proteomes" id="UP001500683"/>
    </source>
</evidence>
<keyword evidence="3" id="KW-1185">Reference proteome</keyword>
<proteinExistence type="predicted"/>
<dbReference type="InterPro" id="IPR017946">
    <property type="entry name" value="PLC-like_Pdiesterase_TIM-brl"/>
</dbReference>
<dbReference type="SUPFAM" id="SSF51695">
    <property type="entry name" value="PLC-like phosphodiesterases"/>
    <property type="match status" value="1"/>
</dbReference>
<accession>A0ABP7WXQ8</accession>
<comment type="caution">
    <text evidence="2">The sequence shown here is derived from an EMBL/GenBank/DDBJ whole genome shotgun (WGS) entry which is preliminary data.</text>
</comment>
<reference evidence="3" key="1">
    <citation type="journal article" date="2019" name="Int. J. Syst. Evol. Microbiol.">
        <title>The Global Catalogue of Microorganisms (GCM) 10K type strain sequencing project: providing services to taxonomists for standard genome sequencing and annotation.</title>
        <authorList>
            <consortium name="The Broad Institute Genomics Platform"/>
            <consortium name="The Broad Institute Genome Sequencing Center for Infectious Disease"/>
            <person name="Wu L."/>
            <person name="Ma J."/>
        </authorList>
    </citation>
    <scope>NUCLEOTIDE SEQUENCE [LARGE SCALE GENOMIC DNA]</scope>
    <source>
        <strain evidence="3">JCM 16702</strain>
    </source>
</reference>
<feature type="compositionally biased region" description="Pro residues" evidence="1">
    <location>
        <begin position="385"/>
        <end position="411"/>
    </location>
</feature>
<dbReference type="RefSeq" id="WP_344957186.1">
    <property type="nucleotide sequence ID" value="NZ_BAAAZG010000059.1"/>
</dbReference>
<organism evidence="2 3">
    <name type="scientific">Actinomadura miaoliensis</name>
    <dbReference type="NCBI Taxonomy" id="430685"/>
    <lineage>
        <taxon>Bacteria</taxon>
        <taxon>Bacillati</taxon>
        <taxon>Actinomycetota</taxon>
        <taxon>Actinomycetes</taxon>
        <taxon>Streptosporangiales</taxon>
        <taxon>Thermomonosporaceae</taxon>
        <taxon>Actinomadura</taxon>
    </lineage>
</organism>